<feature type="transmembrane region" description="Helical" evidence="8">
    <location>
        <begin position="6"/>
        <end position="28"/>
    </location>
</feature>
<dbReference type="EMBL" id="JACHHJ010000001">
    <property type="protein sequence ID" value="MBB6448847.1"/>
    <property type="molecule type" value="Genomic_DNA"/>
</dbReference>
<evidence type="ECO:0000256" key="3">
    <source>
        <dbReference type="ARBA" id="ARBA00022723"/>
    </source>
</evidence>
<keyword evidence="11" id="KW-1185">Reference proteome</keyword>
<protein>
    <submittedName>
        <fullName evidence="10">Cytochrome c550</fullName>
    </submittedName>
</protein>
<dbReference type="SUPFAM" id="SSF46626">
    <property type="entry name" value="Cytochrome c"/>
    <property type="match status" value="1"/>
</dbReference>
<feature type="domain" description="Cytochrome c" evidence="9">
    <location>
        <begin position="45"/>
        <end position="115"/>
    </location>
</feature>
<comment type="caution">
    <text evidence="10">The sequence shown here is derived from an EMBL/GenBank/DDBJ whole genome shotgun (WGS) entry which is preliminary data.</text>
</comment>
<name>A0A841PJ05_9BACL</name>
<dbReference type="PANTHER" id="PTHR37823">
    <property type="entry name" value="CYTOCHROME C-553-LIKE"/>
    <property type="match status" value="1"/>
</dbReference>
<keyword evidence="8" id="KW-1133">Transmembrane helix</keyword>
<evidence type="ECO:0000256" key="5">
    <source>
        <dbReference type="ARBA" id="ARBA00023004"/>
    </source>
</evidence>
<keyword evidence="3 7" id="KW-0479">Metal-binding</keyword>
<evidence type="ECO:0000256" key="6">
    <source>
        <dbReference type="PIRSR" id="PIRSR000025-1"/>
    </source>
</evidence>
<evidence type="ECO:0000256" key="4">
    <source>
        <dbReference type="ARBA" id="ARBA00022982"/>
    </source>
</evidence>
<dbReference type="InterPro" id="IPR036909">
    <property type="entry name" value="Cyt_c-like_dom_sf"/>
</dbReference>
<keyword evidence="2 6" id="KW-0349">Heme</keyword>
<evidence type="ECO:0000256" key="8">
    <source>
        <dbReference type="SAM" id="Phobius"/>
    </source>
</evidence>
<dbReference type="PANTHER" id="PTHR37823:SF4">
    <property type="entry name" value="MENAQUINOL-CYTOCHROME C REDUCTASE CYTOCHROME B_C SUBUNIT"/>
    <property type="match status" value="1"/>
</dbReference>
<evidence type="ECO:0000259" key="9">
    <source>
        <dbReference type="PROSITE" id="PS51007"/>
    </source>
</evidence>
<evidence type="ECO:0000256" key="2">
    <source>
        <dbReference type="ARBA" id="ARBA00022617"/>
    </source>
</evidence>
<evidence type="ECO:0000313" key="11">
    <source>
        <dbReference type="Proteomes" id="UP000568839"/>
    </source>
</evidence>
<dbReference type="GO" id="GO:0020037">
    <property type="term" value="F:heme binding"/>
    <property type="evidence" value="ECO:0007669"/>
    <property type="project" value="InterPro"/>
</dbReference>
<sequence>MKGQPLIPFLLIGVAGLFLMLVLSFVGLSQPGEEDENGDENGEEASVEMGAELYEENCLSCHGDDMEGETGPAIAGDDPDTVLSAIEEGPGTMPEDLVTGEEAEAVAEYVSEGGE</sequence>
<accession>A0A841PJ05</accession>
<dbReference type="InterPro" id="IPR012218">
    <property type="entry name" value="Cyt_c_BACSU-c550-type"/>
</dbReference>
<dbReference type="GO" id="GO:0009055">
    <property type="term" value="F:electron transfer activity"/>
    <property type="evidence" value="ECO:0007669"/>
    <property type="project" value="InterPro"/>
</dbReference>
<dbReference type="PROSITE" id="PS51007">
    <property type="entry name" value="CYTC"/>
    <property type="match status" value="1"/>
</dbReference>
<dbReference type="GO" id="GO:0005506">
    <property type="term" value="F:iron ion binding"/>
    <property type="evidence" value="ECO:0007669"/>
    <property type="project" value="InterPro"/>
</dbReference>
<keyword evidence="5 7" id="KW-0408">Iron</keyword>
<feature type="binding site" description="covalent" evidence="6">
    <location>
        <position position="61"/>
    </location>
    <ligand>
        <name>heme c</name>
        <dbReference type="ChEBI" id="CHEBI:61717"/>
    </ligand>
</feature>
<keyword evidence="8" id="KW-0472">Membrane</keyword>
<dbReference type="Gene3D" id="1.10.760.10">
    <property type="entry name" value="Cytochrome c-like domain"/>
    <property type="match status" value="1"/>
</dbReference>
<dbReference type="InterPro" id="IPR009056">
    <property type="entry name" value="Cyt_c-like_dom"/>
</dbReference>
<feature type="binding site" description="covalent" evidence="6">
    <location>
        <position position="58"/>
    </location>
    <ligand>
        <name>heme c</name>
        <dbReference type="ChEBI" id="CHEBI:61717"/>
    </ligand>
</feature>
<dbReference type="AlphaFoldDB" id="A0A841PJ05"/>
<reference evidence="10 11" key="1">
    <citation type="submission" date="2020-08" db="EMBL/GenBank/DDBJ databases">
        <title>Genomic Encyclopedia of Type Strains, Phase IV (KMG-IV): sequencing the most valuable type-strain genomes for metagenomic binning, comparative biology and taxonomic classification.</title>
        <authorList>
            <person name="Goeker M."/>
        </authorList>
    </citation>
    <scope>NUCLEOTIDE SEQUENCE [LARGE SCALE GENOMIC DNA]</scope>
    <source>
        <strain evidence="10 11">DSM 21769</strain>
    </source>
</reference>
<dbReference type="InterPro" id="IPR051811">
    <property type="entry name" value="Cytochrome_c550/c551-like"/>
</dbReference>
<evidence type="ECO:0000256" key="1">
    <source>
        <dbReference type="ARBA" id="ARBA00022448"/>
    </source>
</evidence>
<dbReference type="PIRSF" id="PIRSF000025">
    <property type="entry name" value="Cytc_Bsub_c550"/>
    <property type="match status" value="1"/>
</dbReference>
<evidence type="ECO:0000313" key="10">
    <source>
        <dbReference type="EMBL" id="MBB6448847.1"/>
    </source>
</evidence>
<feature type="binding site" description="axial binding residue" evidence="7">
    <location>
        <position position="93"/>
    </location>
    <ligand>
        <name>heme c</name>
        <dbReference type="ChEBI" id="CHEBI:61717"/>
    </ligand>
    <ligandPart>
        <name>Fe</name>
        <dbReference type="ChEBI" id="CHEBI:18248"/>
    </ligandPart>
</feature>
<keyword evidence="1" id="KW-0813">Transport</keyword>
<dbReference type="GO" id="GO:0016020">
    <property type="term" value="C:membrane"/>
    <property type="evidence" value="ECO:0007669"/>
    <property type="project" value="InterPro"/>
</dbReference>
<keyword evidence="8" id="KW-0812">Transmembrane</keyword>
<keyword evidence="4" id="KW-0249">Electron transport</keyword>
<feature type="binding site" description="axial binding residue" evidence="7">
    <location>
        <position position="62"/>
    </location>
    <ligand>
        <name>heme c</name>
        <dbReference type="ChEBI" id="CHEBI:61717"/>
    </ligand>
    <ligandPart>
        <name>Fe</name>
        <dbReference type="ChEBI" id="CHEBI:18248"/>
    </ligandPart>
</feature>
<dbReference type="RefSeq" id="WP_184402785.1">
    <property type="nucleotide sequence ID" value="NZ_JACHHJ010000001.1"/>
</dbReference>
<gene>
    <name evidence="10" type="ORF">HNR44_000796</name>
</gene>
<comment type="PTM">
    <text evidence="6">Binds 1 heme c group covalently per subunit.</text>
</comment>
<proteinExistence type="predicted"/>
<evidence type="ECO:0000256" key="7">
    <source>
        <dbReference type="PIRSR" id="PIRSR000025-2"/>
    </source>
</evidence>
<dbReference type="Pfam" id="PF13442">
    <property type="entry name" value="Cytochrome_CBB3"/>
    <property type="match status" value="1"/>
</dbReference>
<dbReference type="Proteomes" id="UP000568839">
    <property type="component" value="Unassembled WGS sequence"/>
</dbReference>
<organism evidence="10 11">
    <name type="scientific">Geomicrobium halophilum</name>
    <dbReference type="NCBI Taxonomy" id="549000"/>
    <lineage>
        <taxon>Bacteria</taxon>
        <taxon>Bacillati</taxon>
        <taxon>Bacillota</taxon>
        <taxon>Bacilli</taxon>
        <taxon>Bacillales</taxon>
        <taxon>Geomicrobium</taxon>
    </lineage>
</organism>